<feature type="chain" id="PRO_5021441844" evidence="2">
    <location>
        <begin position="24"/>
        <end position="88"/>
    </location>
</feature>
<evidence type="ECO:0000313" key="3">
    <source>
        <dbReference type="EMBL" id="VIO68595.1"/>
    </source>
</evidence>
<accession>A0A508SZR4</accession>
<gene>
    <name evidence="3" type="ORF">CI1B_22180</name>
</gene>
<evidence type="ECO:0000256" key="2">
    <source>
        <dbReference type="SAM" id="SignalP"/>
    </source>
</evidence>
<evidence type="ECO:0000256" key="1">
    <source>
        <dbReference type="SAM" id="MobiDB-lite"/>
    </source>
</evidence>
<dbReference type="EMBL" id="CAADFC020000007">
    <property type="protein sequence ID" value="VIO68595.1"/>
    <property type="molecule type" value="Genomic_DNA"/>
</dbReference>
<proteinExistence type="predicted"/>
<dbReference type="OrthoDB" id="8243544at2"/>
<reference evidence="3" key="1">
    <citation type="submission" date="2019-02" db="EMBL/GenBank/DDBJ databases">
        <authorList>
            <person name="Pothier F.J."/>
        </authorList>
    </citation>
    <scope>NUCLEOTIDE SEQUENCE</scope>
    <source>
        <strain evidence="3">CI-1B</strain>
    </source>
</reference>
<comment type="caution">
    <text evidence="3">The sequence shown here is derived from an EMBL/GenBank/DDBJ whole genome shotgun (WGS) entry which is preliminary data.</text>
</comment>
<dbReference type="Proteomes" id="UP000328092">
    <property type="component" value="Unassembled WGS sequence"/>
</dbReference>
<evidence type="ECO:0000313" key="4">
    <source>
        <dbReference type="Proteomes" id="UP000328092"/>
    </source>
</evidence>
<dbReference type="RefSeq" id="WP_139480555.1">
    <property type="nucleotide sequence ID" value="NZ_CAADFB020000008.1"/>
</dbReference>
<feature type="region of interest" description="Disordered" evidence="1">
    <location>
        <begin position="24"/>
        <end position="88"/>
    </location>
</feature>
<organism evidence="3 4">
    <name type="scientific">Bradyrhizobium ivorense</name>
    <dbReference type="NCBI Taxonomy" id="2511166"/>
    <lineage>
        <taxon>Bacteria</taxon>
        <taxon>Pseudomonadati</taxon>
        <taxon>Pseudomonadota</taxon>
        <taxon>Alphaproteobacteria</taxon>
        <taxon>Hyphomicrobiales</taxon>
        <taxon>Nitrobacteraceae</taxon>
        <taxon>Bradyrhizobium</taxon>
    </lineage>
</organism>
<feature type="compositionally biased region" description="Polar residues" evidence="1">
    <location>
        <begin position="77"/>
        <end position="88"/>
    </location>
</feature>
<name>A0A508SZR4_9BRAD</name>
<dbReference type="AlphaFoldDB" id="A0A508SZR4"/>
<keyword evidence="2" id="KW-0732">Signal</keyword>
<keyword evidence="4" id="KW-1185">Reference proteome</keyword>
<sequence>MFRKRLAMIVAACLVLAPVQSFAQNAGGTPLPPRPGDRAAPTGAVGGSALPASSGQRVGVSGTGGTALPPDPGAIGGTSSTGNGVARR</sequence>
<protein>
    <submittedName>
        <fullName evidence="3">Uncharacterized protein</fullName>
    </submittedName>
</protein>
<feature type="signal peptide" evidence="2">
    <location>
        <begin position="1"/>
        <end position="23"/>
    </location>
</feature>